<accession>A0A4Y2J4K6</accession>
<evidence type="ECO:0000313" key="3">
    <source>
        <dbReference type="Proteomes" id="UP000499080"/>
    </source>
</evidence>
<comment type="caution">
    <text evidence="2">The sequence shown here is derived from an EMBL/GenBank/DDBJ whole genome shotgun (WGS) entry which is preliminary data.</text>
</comment>
<keyword evidence="3" id="KW-1185">Reference proteome</keyword>
<dbReference type="AlphaFoldDB" id="A0A4Y2J4K6"/>
<evidence type="ECO:0000256" key="1">
    <source>
        <dbReference type="SAM" id="MobiDB-lite"/>
    </source>
</evidence>
<dbReference type="Proteomes" id="UP000499080">
    <property type="component" value="Unassembled WGS sequence"/>
</dbReference>
<name>A0A4Y2J4K6_ARAVE</name>
<evidence type="ECO:0000313" key="2">
    <source>
        <dbReference type="EMBL" id="GBM85191.1"/>
    </source>
</evidence>
<proteinExistence type="predicted"/>
<protein>
    <submittedName>
        <fullName evidence="2">Uncharacterized protein</fullName>
    </submittedName>
</protein>
<reference evidence="2 3" key="1">
    <citation type="journal article" date="2019" name="Sci. Rep.">
        <title>Orb-weaving spider Araneus ventricosus genome elucidates the spidroin gene catalogue.</title>
        <authorList>
            <person name="Kono N."/>
            <person name="Nakamura H."/>
            <person name="Ohtoshi R."/>
            <person name="Moran D.A.P."/>
            <person name="Shinohara A."/>
            <person name="Yoshida Y."/>
            <person name="Fujiwara M."/>
            <person name="Mori M."/>
            <person name="Tomita M."/>
            <person name="Arakawa K."/>
        </authorList>
    </citation>
    <scope>NUCLEOTIDE SEQUENCE [LARGE SCALE GENOMIC DNA]</scope>
</reference>
<feature type="compositionally biased region" description="Basic and acidic residues" evidence="1">
    <location>
        <begin position="14"/>
        <end position="26"/>
    </location>
</feature>
<dbReference type="EMBL" id="BGPR01003212">
    <property type="protein sequence ID" value="GBM85191.1"/>
    <property type="molecule type" value="Genomic_DNA"/>
</dbReference>
<sequence>MIKCPKALSSPGYDRNKDQRIKDPKFHKTPGIIPLYQGRKFSSSPDIATNCVAAEGHKARSEIINGSETEVMIRKKVIYLICSHKLPEGHELGPYLGKVDRGVNYGVMRHLSAPRETVVP</sequence>
<feature type="region of interest" description="Disordered" evidence="1">
    <location>
        <begin position="8"/>
        <end position="29"/>
    </location>
</feature>
<organism evidence="2 3">
    <name type="scientific">Araneus ventricosus</name>
    <name type="common">Orbweaver spider</name>
    <name type="synonym">Epeira ventricosa</name>
    <dbReference type="NCBI Taxonomy" id="182803"/>
    <lineage>
        <taxon>Eukaryota</taxon>
        <taxon>Metazoa</taxon>
        <taxon>Ecdysozoa</taxon>
        <taxon>Arthropoda</taxon>
        <taxon>Chelicerata</taxon>
        <taxon>Arachnida</taxon>
        <taxon>Araneae</taxon>
        <taxon>Araneomorphae</taxon>
        <taxon>Entelegynae</taxon>
        <taxon>Araneoidea</taxon>
        <taxon>Araneidae</taxon>
        <taxon>Araneus</taxon>
    </lineage>
</organism>
<gene>
    <name evidence="2" type="ORF">AVEN_21311_1</name>
</gene>